<evidence type="ECO:0000313" key="3">
    <source>
        <dbReference type="Proteomes" id="UP000008021"/>
    </source>
</evidence>
<dbReference type="PANTHER" id="PTHR33356">
    <property type="entry name" value="TIP41-LIKE PROTEIN"/>
    <property type="match status" value="1"/>
</dbReference>
<dbReference type="Proteomes" id="UP000008021">
    <property type="component" value="Chromosome 1"/>
</dbReference>
<keyword evidence="3" id="KW-1185">Reference proteome</keyword>
<name>A0A0E0CAC4_9ORYZ</name>
<feature type="region of interest" description="Disordered" evidence="1">
    <location>
        <begin position="57"/>
        <end position="115"/>
    </location>
</feature>
<evidence type="ECO:0000313" key="2">
    <source>
        <dbReference type="EnsemblPlants" id="OMERI01G34360.1"/>
    </source>
</evidence>
<reference evidence="2" key="1">
    <citation type="submission" date="2015-04" db="UniProtKB">
        <authorList>
            <consortium name="EnsemblPlants"/>
        </authorList>
    </citation>
    <scope>IDENTIFICATION</scope>
</reference>
<dbReference type="STRING" id="40149.A0A0E0CAC4"/>
<dbReference type="PANTHER" id="PTHR33356:SF5">
    <property type="entry name" value="TIP41-LIKE PROTEIN"/>
    <property type="match status" value="1"/>
</dbReference>
<dbReference type="Gramene" id="OMERI01G34360.1">
    <property type="protein sequence ID" value="OMERI01G34360.1"/>
    <property type="gene ID" value="OMERI01G34360"/>
</dbReference>
<organism evidence="2">
    <name type="scientific">Oryza meridionalis</name>
    <dbReference type="NCBI Taxonomy" id="40149"/>
    <lineage>
        <taxon>Eukaryota</taxon>
        <taxon>Viridiplantae</taxon>
        <taxon>Streptophyta</taxon>
        <taxon>Embryophyta</taxon>
        <taxon>Tracheophyta</taxon>
        <taxon>Spermatophyta</taxon>
        <taxon>Magnoliopsida</taxon>
        <taxon>Liliopsida</taxon>
        <taxon>Poales</taxon>
        <taxon>Poaceae</taxon>
        <taxon>BOP clade</taxon>
        <taxon>Oryzoideae</taxon>
        <taxon>Oryzeae</taxon>
        <taxon>Oryzinae</taxon>
        <taxon>Oryza</taxon>
    </lineage>
</organism>
<accession>A0A0E0CAC4</accession>
<dbReference type="eggNOG" id="ENOG502QW8M">
    <property type="taxonomic scope" value="Eukaryota"/>
</dbReference>
<dbReference type="EnsemblPlants" id="OMERI01G34360.1">
    <property type="protein sequence ID" value="OMERI01G34360.1"/>
    <property type="gene ID" value="OMERI01G34360"/>
</dbReference>
<sequence length="435" mass="45580">MAEVCTPGAAEAELWLPDEFLDDDFFTVEEKAAVAAKSESDEEDGLDSLARRMADLLAGDGGKGTGSKVEMMAGSPQSTLCGLAASGEDSPNGGASQVSSPPSSPLEQPPTDPWDVLSEAAGQVARLRMNSIPVPHKPHAHAGHGRFVPPARNPSPPLQAQKTAGAFQFAPNNNMLTQRQVQVAHFHLLKQRQLLKQQREQQLAAAAAAAWGTHRAGVGVGAPLSLNSSGWPPLQKAHQQASSAAGMRAVFLSPPGGKPERTGTGVFIPRQAGAPAEPKKKPSCSTVLLPARVVQALNLNVDDLGARPCFPGGFVLDHDALVSRSNAMLTTQKRVQHHAATVPPPTLAAAREVGDGCRSTDEKYMASVGCSGYDGDISGRNKCSFGELNVPIIINWSSATEESALVGARDLASSASCHYLPTATLVLQLANSQLR</sequence>
<dbReference type="AlphaFoldDB" id="A0A0E0CAC4"/>
<protein>
    <submittedName>
        <fullName evidence="2">Uncharacterized protein</fullName>
    </submittedName>
</protein>
<feature type="compositionally biased region" description="Pro residues" evidence="1">
    <location>
        <begin position="102"/>
        <end position="112"/>
    </location>
</feature>
<reference evidence="2" key="2">
    <citation type="submission" date="2018-05" db="EMBL/GenBank/DDBJ databases">
        <title>OmerRS3 (Oryza meridionalis Reference Sequence Version 3).</title>
        <authorList>
            <person name="Zhang J."/>
            <person name="Kudrna D."/>
            <person name="Lee S."/>
            <person name="Talag J."/>
            <person name="Welchert J."/>
            <person name="Wing R.A."/>
        </authorList>
    </citation>
    <scope>NUCLEOTIDE SEQUENCE [LARGE SCALE GENOMIC DNA]</scope>
    <source>
        <strain evidence="2">cv. OR44</strain>
    </source>
</reference>
<proteinExistence type="predicted"/>
<evidence type="ECO:0000256" key="1">
    <source>
        <dbReference type="SAM" id="MobiDB-lite"/>
    </source>
</evidence>
<dbReference type="HOGENOM" id="CLU_051272_1_0_1"/>